<sequence length="151" mass="16403">MNKVFIIAGVLSSALCLALPAAAASHTVTVFHCVNKDKKVIDVILKDGRYNYSFGKIGKGADISIDRAPAQLTSNYLNTRAADTDTGTASSYELNFMNGDYHYQIFSGYTGSRYDGGVTVYKGDKLITTVNCLPDTVVDYLAEHIFDLPES</sequence>
<dbReference type="Proteomes" id="UP000092247">
    <property type="component" value="Unassembled WGS sequence"/>
</dbReference>
<dbReference type="RefSeq" id="WP_067427116.1">
    <property type="nucleotide sequence ID" value="NZ_LZEX01000046.1"/>
</dbReference>
<evidence type="ECO:0000256" key="1">
    <source>
        <dbReference type="SAM" id="SignalP"/>
    </source>
</evidence>
<gene>
    <name evidence="2" type="ORF">AYY17_13950</name>
</gene>
<reference evidence="2 3" key="1">
    <citation type="submission" date="2016-06" db="EMBL/GenBank/DDBJ databases">
        <authorList>
            <person name="Kjaerup R.B."/>
            <person name="Dalgaard T.S."/>
            <person name="Juul-Madsen H.R."/>
        </authorList>
    </citation>
    <scope>NUCLEOTIDE SEQUENCE [LARGE SCALE GENOMIC DNA]</scope>
    <source>
        <strain evidence="2 3">GCSL-Mp3</strain>
    </source>
</reference>
<keyword evidence="1" id="KW-0732">Signal</keyword>
<dbReference type="AlphaFoldDB" id="A0A1B8GZ52"/>
<evidence type="ECO:0008006" key="4">
    <source>
        <dbReference type="Google" id="ProtNLM"/>
    </source>
</evidence>
<organism evidence="2 3">
    <name type="scientific">Morganella psychrotolerans</name>
    <dbReference type="NCBI Taxonomy" id="368603"/>
    <lineage>
        <taxon>Bacteria</taxon>
        <taxon>Pseudomonadati</taxon>
        <taxon>Pseudomonadota</taxon>
        <taxon>Gammaproteobacteria</taxon>
        <taxon>Enterobacterales</taxon>
        <taxon>Morganellaceae</taxon>
        <taxon>Morganella</taxon>
    </lineage>
</organism>
<accession>A0A1B8GZ52</accession>
<comment type="caution">
    <text evidence="2">The sequence shown here is derived from an EMBL/GenBank/DDBJ whole genome shotgun (WGS) entry which is preliminary data.</text>
</comment>
<evidence type="ECO:0000313" key="3">
    <source>
        <dbReference type="Proteomes" id="UP000092247"/>
    </source>
</evidence>
<protein>
    <recommendedName>
        <fullName evidence="4">Adhesin</fullName>
    </recommendedName>
</protein>
<dbReference type="EMBL" id="LZEX01000046">
    <property type="protein sequence ID" value="OBU02104.1"/>
    <property type="molecule type" value="Genomic_DNA"/>
</dbReference>
<feature type="signal peptide" evidence="1">
    <location>
        <begin position="1"/>
        <end position="23"/>
    </location>
</feature>
<feature type="chain" id="PRO_5008609138" description="Adhesin" evidence="1">
    <location>
        <begin position="24"/>
        <end position="151"/>
    </location>
</feature>
<evidence type="ECO:0000313" key="2">
    <source>
        <dbReference type="EMBL" id="OBU02104.1"/>
    </source>
</evidence>
<name>A0A1B8GZ52_9GAMM</name>
<proteinExistence type="predicted"/>